<organism evidence="1">
    <name type="scientific">Homo sapiens</name>
    <name type="common">Human</name>
    <dbReference type="NCBI Taxonomy" id="9606"/>
    <lineage>
        <taxon>Eukaryota</taxon>
        <taxon>Metazoa</taxon>
        <taxon>Chordata</taxon>
        <taxon>Craniata</taxon>
        <taxon>Vertebrata</taxon>
        <taxon>Euteleostomi</taxon>
        <taxon>Mammalia</taxon>
        <taxon>Eutheria</taxon>
        <taxon>Euarchontoglires</taxon>
        <taxon>Primates</taxon>
        <taxon>Haplorrhini</taxon>
        <taxon>Catarrhini</taxon>
        <taxon>Hominidae</taxon>
        <taxon>Homo</taxon>
    </lineage>
</organism>
<evidence type="ECO:0000313" key="1">
    <source>
        <dbReference type="EMBL" id="AAK61252.1"/>
    </source>
</evidence>
<name>Q96S09_HUMAN</name>
<reference evidence="1" key="1">
    <citation type="journal article" date="2001" name="Hum. Mol. Genet.">
        <title>Sequence, structure and pathology of the fully annotated terminal 2 Mb of the short arm of human chromosome 16.</title>
        <authorList>
            <person name="Daniels R.J."/>
            <person name="Peden J.F."/>
            <person name="Lloyd C."/>
            <person name="Horsley S.W."/>
            <person name="Clark K."/>
            <person name="Tufarelli C."/>
            <person name="Kearney L."/>
            <person name="Buckle V.J."/>
            <person name="Doggett N.A."/>
            <person name="Flint J."/>
            <person name="Higgs D.R."/>
        </authorList>
    </citation>
    <scope>NUCLEOTIDE SEQUENCE</scope>
</reference>
<accession>Q96S09</accession>
<sequence>MPHPTRTPALCQAGLGLSVGRADVLFVERNCCRDGRGVVSSIINTHIHPGGSHVLSTGGGRDMLQLAANEEACVTHASVTELESQLPEPPTPPSAKPGPLHSAWPLSCAHAPVLKTWFPTTKLFSTEATPSNLLTGSTRGFLSRRTTKLFSTEATPSNVLTGSTRGFLSLHILITAC</sequence>
<dbReference type="AlphaFoldDB" id="Q96S09"/>
<protein>
    <submittedName>
        <fullName evidence="1">Uncharacterized protein gs58</fullName>
    </submittedName>
</protein>
<gene>
    <name evidence="1" type="primary">gs58</name>
</gene>
<dbReference type="EMBL" id="AE006464">
    <property type="protein sequence ID" value="AAK61252.1"/>
    <property type="molecule type" value="Genomic_DNA"/>
</dbReference>
<proteinExistence type="predicted"/>